<dbReference type="Proteomes" id="UP000324222">
    <property type="component" value="Unassembled WGS sequence"/>
</dbReference>
<name>A0A5B7GGT6_PORTR</name>
<evidence type="ECO:0000313" key="2">
    <source>
        <dbReference type="EMBL" id="MPC56625.1"/>
    </source>
</evidence>
<feature type="region of interest" description="Disordered" evidence="1">
    <location>
        <begin position="1"/>
        <end position="21"/>
    </location>
</feature>
<proteinExistence type="predicted"/>
<protein>
    <submittedName>
        <fullName evidence="2">Uncharacterized protein</fullName>
    </submittedName>
</protein>
<sequence>MGGKEQGDEGEERRGKIREINRKEEKENMKVKFTIFTYTSEVDNLRDRMGLTTSFSSYPNLLRHQVRVVVLECS</sequence>
<evidence type="ECO:0000313" key="3">
    <source>
        <dbReference type="Proteomes" id="UP000324222"/>
    </source>
</evidence>
<keyword evidence="3" id="KW-1185">Reference proteome</keyword>
<dbReference type="AlphaFoldDB" id="A0A5B7GGT6"/>
<organism evidence="2 3">
    <name type="scientific">Portunus trituberculatus</name>
    <name type="common">Swimming crab</name>
    <name type="synonym">Neptunus trituberculatus</name>
    <dbReference type="NCBI Taxonomy" id="210409"/>
    <lineage>
        <taxon>Eukaryota</taxon>
        <taxon>Metazoa</taxon>
        <taxon>Ecdysozoa</taxon>
        <taxon>Arthropoda</taxon>
        <taxon>Crustacea</taxon>
        <taxon>Multicrustacea</taxon>
        <taxon>Malacostraca</taxon>
        <taxon>Eumalacostraca</taxon>
        <taxon>Eucarida</taxon>
        <taxon>Decapoda</taxon>
        <taxon>Pleocyemata</taxon>
        <taxon>Brachyura</taxon>
        <taxon>Eubrachyura</taxon>
        <taxon>Portunoidea</taxon>
        <taxon>Portunidae</taxon>
        <taxon>Portuninae</taxon>
        <taxon>Portunus</taxon>
    </lineage>
</organism>
<dbReference type="EMBL" id="VSRR010014101">
    <property type="protein sequence ID" value="MPC56625.1"/>
    <property type="molecule type" value="Genomic_DNA"/>
</dbReference>
<evidence type="ECO:0000256" key="1">
    <source>
        <dbReference type="SAM" id="MobiDB-lite"/>
    </source>
</evidence>
<comment type="caution">
    <text evidence="2">The sequence shown here is derived from an EMBL/GenBank/DDBJ whole genome shotgun (WGS) entry which is preliminary data.</text>
</comment>
<gene>
    <name evidence="2" type="ORF">E2C01_050590</name>
</gene>
<accession>A0A5B7GGT6</accession>
<reference evidence="2 3" key="1">
    <citation type="submission" date="2019-05" db="EMBL/GenBank/DDBJ databases">
        <title>Another draft genome of Portunus trituberculatus and its Hox gene families provides insights of decapod evolution.</title>
        <authorList>
            <person name="Jeong J.-H."/>
            <person name="Song I."/>
            <person name="Kim S."/>
            <person name="Choi T."/>
            <person name="Kim D."/>
            <person name="Ryu S."/>
            <person name="Kim W."/>
        </authorList>
    </citation>
    <scope>NUCLEOTIDE SEQUENCE [LARGE SCALE GENOMIC DNA]</scope>
    <source>
        <tissue evidence="2">Muscle</tissue>
    </source>
</reference>